<dbReference type="RefSeq" id="WP_109403294.1">
    <property type="nucleotide sequence ID" value="NZ_QFFG01000001.1"/>
</dbReference>
<dbReference type="EMBL" id="QFFG01000001">
    <property type="protein sequence ID" value="PWG06378.1"/>
    <property type="molecule type" value="Genomic_DNA"/>
</dbReference>
<accession>A0A2U2JDG1</accession>
<evidence type="ECO:0000313" key="2">
    <source>
        <dbReference type="EMBL" id="PWG06378.1"/>
    </source>
</evidence>
<keyword evidence="3" id="KW-1185">Reference proteome</keyword>
<proteinExistence type="predicted"/>
<name>A0A2U2JDG1_9FLAO</name>
<feature type="transmembrane region" description="Helical" evidence="1">
    <location>
        <begin position="138"/>
        <end position="159"/>
    </location>
</feature>
<organism evidence="2 3">
    <name type="scientific">Polaribacter aquimarinus</name>
    <dbReference type="NCBI Taxonomy" id="2100726"/>
    <lineage>
        <taxon>Bacteria</taxon>
        <taxon>Pseudomonadati</taxon>
        <taxon>Bacteroidota</taxon>
        <taxon>Flavobacteriia</taxon>
        <taxon>Flavobacteriales</taxon>
        <taxon>Flavobacteriaceae</taxon>
    </lineage>
</organism>
<dbReference type="Proteomes" id="UP000245670">
    <property type="component" value="Unassembled WGS sequence"/>
</dbReference>
<protein>
    <submittedName>
        <fullName evidence="2">Uncharacterized protein</fullName>
    </submittedName>
</protein>
<evidence type="ECO:0000313" key="3">
    <source>
        <dbReference type="Proteomes" id="UP000245670"/>
    </source>
</evidence>
<feature type="transmembrane region" description="Helical" evidence="1">
    <location>
        <begin position="99"/>
        <end position="117"/>
    </location>
</feature>
<keyword evidence="1" id="KW-1133">Transmembrane helix</keyword>
<gene>
    <name evidence="2" type="ORF">DIS07_00675</name>
</gene>
<reference evidence="2 3" key="1">
    <citation type="submission" date="2018-05" db="EMBL/GenBank/DDBJ databases">
        <title>Polaribacter aquimarinus sp. nov., isolated from sediment in a sediment of sea.</title>
        <authorList>
            <person name="Lu D."/>
        </authorList>
    </citation>
    <scope>NUCLEOTIDE SEQUENCE [LARGE SCALE GENOMIC DNA]</scope>
    <source>
        <strain evidence="2 3">ZY113</strain>
    </source>
</reference>
<keyword evidence="1" id="KW-0472">Membrane</keyword>
<keyword evidence="1" id="KW-0812">Transmembrane</keyword>
<dbReference type="AlphaFoldDB" id="A0A2U2JDG1"/>
<evidence type="ECO:0000256" key="1">
    <source>
        <dbReference type="SAM" id="Phobius"/>
    </source>
</evidence>
<feature type="transmembrane region" description="Helical" evidence="1">
    <location>
        <begin position="59"/>
        <end position="79"/>
    </location>
</feature>
<sequence length="162" mass="19018">MKSLLKFLIKQFGFLFEDYPLESGIALIIISASAIYYLRNKIFYLKGDSVLRYLINFRTISYLIGFFGISQLLRGLKVYDSILNDFLIEFETLTTEHPIIMGSVITTFGIYLVYDKLKPIDEERFKKDFSIVRDNDKFYEYKLWIFIAAITIIGISMIIRNL</sequence>
<comment type="caution">
    <text evidence="2">The sequence shown here is derived from an EMBL/GenBank/DDBJ whole genome shotgun (WGS) entry which is preliminary data.</text>
</comment>
<feature type="transmembrane region" description="Helical" evidence="1">
    <location>
        <begin position="20"/>
        <end position="38"/>
    </location>
</feature>